<organism evidence="2 3">
    <name type="scientific">Parascaris equorum</name>
    <name type="common">Equine roundworm</name>
    <dbReference type="NCBI Taxonomy" id="6256"/>
    <lineage>
        <taxon>Eukaryota</taxon>
        <taxon>Metazoa</taxon>
        <taxon>Ecdysozoa</taxon>
        <taxon>Nematoda</taxon>
        <taxon>Chromadorea</taxon>
        <taxon>Rhabditida</taxon>
        <taxon>Spirurina</taxon>
        <taxon>Ascaridomorpha</taxon>
        <taxon>Ascaridoidea</taxon>
        <taxon>Ascarididae</taxon>
        <taxon>Parascaris</taxon>
    </lineage>
</organism>
<dbReference type="WBParaSite" id="PEQ_0000227901-mRNA-1">
    <property type="protein sequence ID" value="PEQ_0000227901-mRNA-1"/>
    <property type="gene ID" value="PEQ_0000227901"/>
</dbReference>
<sequence length="88" mass="9978">GIYPFNERRKLWERVRSRSRRHVTFDVTEIVQGCEVRTKSHPIYMAGSIAISFVTGTPMTPEQYDASTGEEGACSQTDKKSAVNRELI</sequence>
<dbReference type="GO" id="GO:0034450">
    <property type="term" value="F:ubiquitin-ubiquitin ligase activity"/>
    <property type="evidence" value="ECO:0007669"/>
    <property type="project" value="TreeGrafter"/>
</dbReference>
<evidence type="ECO:0000256" key="1">
    <source>
        <dbReference type="SAM" id="MobiDB-lite"/>
    </source>
</evidence>
<protein>
    <submittedName>
        <fullName evidence="3">Uncharacterized protein</fullName>
    </submittedName>
</protein>
<evidence type="ECO:0000313" key="2">
    <source>
        <dbReference type="Proteomes" id="UP000887564"/>
    </source>
</evidence>
<dbReference type="GO" id="GO:0000209">
    <property type="term" value="P:protein polyubiquitination"/>
    <property type="evidence" value="ECO:0007669"/>
    <property type="project" value="TreeGrafter"/>
</dbReference>
<feature type="compositionally biased region" description="Basic and acidic residues" evidence="1">
    <location>
        <begin position="77"/>
        <end position="88"/>
    </location>
</feature>
<dbReference type="GO" id="GO:0005737">
    <property type="term" value="C:cytoplasm"/>
    <property type="evidence" value="ECO:0007669"/>
    <property type="project" value="TreeGrafter"/>
</dbReference>
<name>A0A914R6L7_PAREQ</name>
<evidence type="ECO:0000313" key="3">
    <source>
        <dbReference type="WBParaSite" id="PEQ_0000227901-mRNA-1"/>
    </source>
</evidence>
<dbReference type="GO" id="GO:0090263">
    <property type="term" value="P:positive regulation of canonical Wnt signaling pathway"/>
    <property type="evidence" value="ECO:0007669"/>
    <property type="project" value="TreeGrafter"/>
</dbReference>
<dbReference type="PANTHER" id="PTHR46276">
    <property type="entry name" value="E3 UBIQUITIN-PROTEIN LIGASE UBR5"/>
    <property type="match status" value="1"/>
</dbReference>
<proteinExistence type="predicted"/>
<reference evidence="3" key="1">
    <citation type="submission" date="2022-11" db="UniProtKB">
        <authorList>
            <consortium name="WormBaseParasite"/>
        </authorList>
    </citation>
    <scope>IDENTIFICATION</scope>
</reference>
<keyword evidence="2" id="KW-1185">Reference proteome</keyword>
<feature type="region of interest" description="Disordered" evidence="1">
    <location>
        <begin position="62"/>
        <end position="88"/>
    </location>
</feature>
<dbReference type="GO" id="GO:0005634">
    <property type="term" value="C:nucleus"/>
    <property type="evidence" value="ECO:0007669"/>
    <property type="project" value="TreeGrafter"/>
</dbReference>
<accession>A0A914R6L7</accession>
<dbReference type="Proteomes" id="UP000887564">
    <property type="component" value="Unplaced"/>
</dbReference>
<dbReference type="AlphaFoldDB" id="A0A914R6L7"/>
<dbReference type="PANTHER" id="PTHR46276:SF1">
    <property type="entry name" value="E3 UBIQUITIN-PROTEIN LIGASE UBR5"/>
    <property type="match status" value="1"/>
</dbReference>